<accession>W7IUA3</accession>
<gene>
    <name evidence="1" type="ORF">UO65_0117</name>
</gene>
<proteinExistence type="predicted"/>
<reference evidence="1 2" key="1">
    <citation type="journal article" date="2014" name="Genome Announc.">
        <title>Draft Genome Sequence of the Antitrypanosomally Active Sponge-Associated Bacterium Actinokineospora sp. Strain EG49.</title>
        <authorList>
            <person name="Harjes J."/>
            <person name="Ryu T."/>
            <person name="Abdelmohsen U.R."/>
            <person name="Moitinho-Silva L."/>
            <person name="Horn H."/>
            <person name="Ravasi T."/>
            <person name="Hentschel U."/>
        </authorList>
    </citation>
    <scope>NUCLEOTIDE SEQUENCE [LARGE SCALE GENOMIC DNA]</scope>
    <source>
        <strain evidence="1 2">EG49</strain>
    </source>
</reference>
<dbReference type="RefSeq" id="WP_152551906.1">
    <property type="nucleotide sequence ID" value="NZ_AYXG01000004.1"/>
</dbReference>
<dbReference type="EMBL" id="AYXG01000004">
    <property type="protein sequence ID" value="EWC64510.1"/>
    <property type="molecule type" value="Genomic_DNA"/>
</dbReference>
<evidence type="ECO:0000313" key="2">
    <source>
        <dbReference type="Proteomes" id="UP000019277"/>
    </source>
</evidence>
<dbReference type="OrthoDB" id="3504852at2"/>
<keyword evidence="2" id="KW-1185">Reference proteome</keyword>
<name>W7IUA3_9PSEU</name>
<dbReference type="eggNOG" id="ENOG502ZRZY">
    <property type="taxonomic scope" value="Bacteria"/>
</dbReference>
<dbReference type="Proteomes" id="UP000019277">
    <property type="component" value="Unassembled WGS sequence"/>
</dbReference>
<organism evidence="1 2">
    <name type="scientific">Actinokineospora spheciospongiae</name>
    <dbReference type="NCBI Taxonomy" id="909613"/>
    <lineage>
        <taxon>Bacteria</taxon>
        <taxon>Bacillati</taxon>
        <taxon>Actinomycetota</taxon>
        <taxon>Actinomycetes</taxon>
        <taxon>Pseudonocardiales</taxon>
        <taxon>Pseudonocardiaceae</taxon>
        <taxon>Actinokineospora</taxon>
    </lineage>
</organism>
<protein>
    <submittedName>
        <fullName evidence="1">Uncharacterized protein</fullName>
    </submittedName>
</protein>
<evidence type="ECO:0000313" key="1">
    <source>
        <dbReference type="EMBL" id="EWC64510.1"/>
    </source>
</evidence>
<comment type="caution">
    <text evidence="1">The sequence shown here is derived from an EMBL/GenBank/DDBJ whole genome shotgun (WGS) entry which is preliminary data.</text>
</comment>
<sequence length="394" mass="42588">MNAATDQAPTPAIPARPAVPATRFPLLPRPKPPGRALILRVAEVHDLALAAVEENQDDERLANAAEAFNKAALIASDCGLPDLARQLCWQQFDRFAAAAPLTAKAAKLALQPIVNLGRLASRNGDGDGAYGIYETAYHALNSQESVMINGRQVDLGHLATTTQDRQVLRKFLWTVLLADGTRALTQAGRWQDALQHIKHHKGLGRRMLDGRQVVILARSNLGQTDTALAMLDDSTPVEPWEEAVLTCLRTLCLRSANRTADTSSAMMVTAYLRLPAQPEHAAFRSQLGLAVVDLAVTPAQRAQVAGEVIREALSIADANVASEVLGFAPCRSAMTTADARVLTSVMQESGFRQGMPDELLHKLQASIATSSEQLDLLLAAQYRSRCSMDDSHRV</sequence>
<dbReference type="PATRIC" id="fig|909613.9.peg.121"/>
<dbReference type="STRING" id="909613.UO65_0117"/>
<dbReference type="AlphaFoldDB" id="W7IUA3"/>